<protein>
    <recommendedName>
        <fullName evidence="4">HTH araC/xylS-type domain-containing protein</fullName>
    </recommendedName>
</protein>
<dbReference type="GO" id="GO:0003700">
    <property type="term" value="F:DNA-binding transcription factor activity"/>
    <property type="evidence" value="ECO:0007669"/>
    <property type="project" value="InterPro"/>
</dbReference>
<dbReference type="InterPro" id="IPR009057">
    <property type="entry name" value="Homeodomain-like_sf"/>
</dbReference>
<dbReference type="eggNOG" id="COG2207">
    <property type="taxonomic scope" value="Bacteria"/>
</dbReference>
<dbReference type="SMART" id="SM00342">
    <property type="entry name" value="HTH_ARAC"/>
    <property type="match status" value="1"/>
</dbReference>
<name>U7UWH8_9FUSO</name>
<dbReference type="Gene3D" id="1.10.10.60">
    <property type="entry name" value="Homeodomain-like"/>
    <property type="match status" value="1"/>
</dbReference>
<keyword evidence="1" id="KW-0805">Transcription regulation</keyword>
<dbReference type="Pfam" id="PF12833">
    <property type="entry name" value="HTH_18"/>
    <property type="match status" value="1"/>
</dbReference>
<organism evidence="5 6">
    <name type="scientific">Cetobacterium somerae ATCC BAA-474</name>
    <dbReference type="NCBI Taxonomy" id="1319815"/>
    <lineage>
        <taxon>Bacteria</taxon>
        <taxon>Fusobacteriati</taxon>
        <taxon>Fusobacteriota</taxon>
        <taxon>Fusobacteriia</taxon>
        <taxon>Fusobacteriales</taxon>
        <taxon>Fusobacteriaceae</taxon>
        <taxon>Cetobacterium</taxon>
    </lineage>
</organism>
<keyword evidence="3" id="KW-0804">Transcription</keyword>
<dbReference type="EMBL" id="AXZF01000201">
    <property type="protein sequence ID" value="ERT63269.1"/>
    <property type="molecule type" value="Genomic_DNA"/>
</dbReference>
<dbReference type="PROSITE" id="PS01124">
    <property type="entry name" value="HTH_ARAC_FAMILY_2"/>
    <property type="match status" value="1"/>
</dbReference>
<evidence type="ECO:0000313" key="5">
    <source>
        <dbReference type="EMBL" id="ERT63269.1"/>
    </source>
</evidence>
<dbReference type="PANTHER" id="PTHR43280:SF28">
    <property type="entry name" value="HTH-TYPE TRANSCRIPTIONAL ACTIVATOR RHAS"/>
    <property type="match status" value="1"/>
</dbReference>
<dbReference type="InterPro" id="IPR018060">
    <property type="entry name" value="HTH_AraC"/>
</dbReference>
<feature type="domain" description="HTH araC/xylS-type" evidence="4">
    <location>
        <begin position="1"/>
        <end position="66"/>
    </location>
</feature>
<dbReference type="SUPFAM" id="SSF46689">
    <property type="entry name" value="Homeodomain-like"/>
    <property type="match status" value="1"/>
</dbReference>
<keyword evidence="2" id="KW-0238">DNA-binding</keyword>
<evidence type="ECO:0000256" key="1">
    <source>
        <dbReference type="ARBA" id="ARBA00023015"/>
    </source>
</evidence>
<dbReference type="GO" id="GO:0043565">
    <property type="term" value="F:sequence-specific DNA binding"/>
    <property type="evidence" value="ECO:0007669"/>
    <property type="project" value="InterPro"/>
</dbReference>
<comment type="caution">
    <text evidence="5">The sequence shown here is derived from an EMBL/GenBank/DDBJ whole genome shotgun (WGS) entry which is preliminary data.</text>
</comment>
<sequence length="71" mass="8525">MFKKEVGINFKDYIQKIKVDLAINYLENTNLKISEIAFKLDYCNIENFSKIFKKYQNVTPAKFKKTWKLLI</sequence>
<dbReference type="STRING" id="1319815.HMPREF0202_02907"/>
<dbReference type="Proteomes" id="UP000017081">
    <property type="component" value="Unassembled WGS sequence"/>
</dbReference>
<evidence type="ECO:0000259" key="4">
    <source>
        <dbReference type="PROSITE" id="PS01124"/>
    </source>
</evidence>
<gene>
    <name evidence="5" type="ORF">HMPREF0202_02907</name>
</gene>
<accession>U7UWH8</accession>
<evidence type="ECO:0000313" key="6">
    <source>
        <dbReference type="Proteomes" id="UP000017081"/>
    </source>
</evidence>
<dbReference type="PANTHER" id="PTHR43280">
    <property type="entry name" value="ARAC-FAMILY TRANSCRIPTIONAL REGULATOR"/>
    <property type="match status" value="1"/>
</dbReference>
<evidence type="ECO:0000256" key="3">
    <source>
        <dbReference type="ARBA" id="ARBA00023163"/>
    </source>
</evidence>
<reference evidence="5 6" key="1">
    <citation type="submission" date="2013-08" db="EMBL/GenBank/DDBJ databases">
        <authorList>
            <person name="Weinstock G."/>
            <person name="Sodergren E."/>
            <person name="Wylie T."/>
            <person name="Fulton L."/>
            <person name="Fulton R."/>
            <person name="Fronick C."/>
            <person name="O'Laughlin M."/>
            <person name="Godfrey J."/>
            <person name="Miner T."/>
            <person name="Herter B."/>
            <person name="Appelbaum E."/>
            <person name="Cordes M."/>
            <person name="Lek S."/>
            <person name="Wollam A."/>
            <person name="Pepin K.H."/>
            <person name="Palsikar V.B."/>
            <person name="Mitreva M."/>
            <person name="Wilson R.K."/>
        </authorList>
    </citation>
    <scope>NUCLEOTIDE SEQUENCE [LARGE SCALE GENOMIC DNA]</scope>
    <source>
        <strain evidence="5 6">ATCC BAA-474</strain>
    </source>
</reference>
<dbReference type="AlphaFoldDB" id="U7UWH8"/>
<evidence type="ECO:0000256" key="2">
    <source>
        <dbReference type="ARBA" id="ARBA00023125"/>
    </source>
</evidence>
<proteinExistence type="predicted"/>
<dbReference type="HOGENOM" id="CLU_000445_81_20_0"/>
<keyword evidence="6" id="KW-1185">Reference proteome</keyword>